<dbReference type="PANTHER" id="PTHR33392">
    <property type="entry name" value="POLYISOPRENYL-TEICHOIC ACID--PEPTIDOGLYCAN TEICHOIC ACID TRANSFERASE TAGU"/>
    <property type="match status" value="1"/>
</dbReference>
<keyword evidence="5" id="KW-1185">Reference proteome</keyword>
<keyword evidence="2" id="KW-1133">Transmembrane helix</keyword>
<dbReference type="Gene3D" id="3.40.630.190">
    <property type="entry name" value="LCP protein"/>
    <property type="match status" value="1"/>
</dbReference>
<feature type="domain" description="Cell envelope-related transcriptional attenuator" evidence="3">
    <location>
        <begin position="68"/>
        <end position="220"/>
    </location>
</feature>
<evidence type="ECO:0000256" key="2">
    <source>
        <dbReference type="SAM" id="Phobius"/>
    </source>
</evidence>
<name>A0ABU0AVL5_9FIRM</name>
<evidence type="ECO:0000256" key="1">
    <source>
        <dbReference type="ARBA" id="ARBA00006068"/>
    </source>
</evidence>
<gene>
    <name evidence="4" type="ORF">J2S72_000873</name>
</gene>
<accession>A0ABU0AVL5</accession>
<dbReference type="InterPro" id="IPR004474">
    <property type="entry name" value="LytR_CpsA_psr"/>
</dbReference>
<dbReference type="PANTHER" id="PTHR33392:SF6">
    <property type="entry name" value="POLYISOPRENYL-TEICHOIC ACID--PEPTIDOGLYCAN TEICHOIC ACID TRANSFERASE TAGU"/>
    <property type="match status" value="1"/>
</dbReference>
<keyword evidence="2" id="KW-0472">Membrane</keyword>
<comment type="similarity">
    <text evidence="1">Belongs to the LytR/CpsA/Psr (LCP) family.</text>
</comment>
<evidence type="ECO:0000313" key="4">
    <source>
        <dbReference type="EMBL" id="MDQ0274852.1"/>
    </source>
</evidence>
<comment type="caution">
    <text evidence="4">The sequence shown here is derived from an EMBL/GenBank/DDBJ whole genome shotgun (WGS) entry which is preliminary data.</text>
</comment>
<evidence type="ECO:0000313" key="5">
    <source>
        <dbReference type="Proteomes" id="UP001236559"/>
    </source>
</evidence>
<evidence type="ECO:0000259" key="3">
    <source>
        <dbReference type="Pfam" id="PF03816"/>
    </source>
</evidence>
<protein>
    <submittedName>
        <fullName evidence="4">LCP family protein required for cell wall assembly</fullName>
    </submittedName>
</protein>
<dbReference type="Proteomes" id="UP001236559">
    <property type="component" value="Unassembled WGS sequence"/>
</dbReference>
<dbReference type="InterPro" id="IPR050922">
    <property type="entry name" value="LytR/CpsA/Psr_CW_biosynth"/>
</dbReference>
<sequence length="297" mass="33419">MIKFLKGFFTTLLILIILGIGFVGYFIFINKDQDSSKILEGLKGQNGSYSFLLLGVDSLDQKHAESTRSDVIMIGNLNFDQGKIHLISIPRDTRTIIAGRKRKEKINHSFAYGGSELTLKTVNNLLGTDIKNYITVDYSFIKGVVNSVGGVKVDIPIDMDYDDEWDKPPLHIHFKQGLQKLNGNDAIKFLRFRHGYKENDLDRVKAQRNFVKALANKIKSPRGVLGIPAIINTYKKHADTNMEFSEVVKLGLAARKLDLSDISSDTIEGSPKYIGKISYFLMDEEKTDDLLRTIGIK</sequence>
<keyword evidence="2" id="KW-0812">Transmembrane</keyword>
<dbReference type="NCBIfam" id="TIGR00350">
    <property type="entry name" value="lytR_cpsA_psr"/>
    <property type="match status" value="1"/>
</dbReference>
<dbReference type="EMBL" id="JAUSTN010000004">
    <property type="protein sequence ID" value="MDQ0274852.1"/>
    <property type="molecule type" value="Genomic_DNA"/>
</dbReference>
<proteinExistence type="inferred from homology"/>
<dbReference type="Pfam" id="PF03816">
    <property type="entry name" value="LytR_cpsA_psr"/>
    <property type="match status" value="1"/>
</dbReference>
<dbReference type="RefSeq" id="WP_307495054.1">
    <property type="nucleotide sequence ID" value="NZ_JAUSTN010000004.1"/>
</dbReference>
<organism evidence="4 5">
    <name type="scientific">Peptoniphilus koenoeneniae</name>
    <dbReference type="NCBI Taxonomy" id="507751"/>
    <lineage>
        <taxon>Bacteria</taxon>
        <taxon>Bacillati</taxon>
        <taxon>Bacillota</taxon>
        <taxon>Tissierellia</taxon>
        <taxon>Tissierellales</taxon>
        <taxon>Peptoniphilaceae</taxon>
        <taxon>Peptoniphilus</taxon>
    </lineage>
</organism>
<reference evidence="4 5" key="1">
    <citation type="submission" date="2023-07" db="EMBL/GenBank/DDBJ databases">
        <title>Genomic Encyclopedia of Type Strains, Phase IV (KMG-IV): sequencing the most valuable type-strain genomes for metagenomic binning, comparative biology and taxonomic classification.</title>
        <authorList>
            <person name="Goeker M."/>
        </authorList>
    </citation>
    <scope>NUCLEOTIDE SEQUENCE [LARGE SCALE GENOMIC DNA]</scope>
    <source>
        <strain evidence="4 5">DSM 22616</strain>
    </source>
</reference>
<feature type="transmembrane region" description="Helical" evidence="2">
    <location>
        <begin position="7"/>
        <end position="28"/>
    </location>
</feature>